<feature type="active site" description="Proton donor" evidence="4">
    <location>
        <position position="298"/>
    </location>
</feature>
<dbReference type="Proteomes" id="UP001385951">
    <property type="component" value="Unassembled WGS sequence"/>
</dbReference>
<organism evidence="6 7">
    <name type="scientific">Cerrena zonata</name>
    <dbReference type="NCBI Taxonomy" id="2478898"/>
    <lineage>
        <taxon>Eukaryota</taxon>
        <taxon>Fungi</taxon>
        <taxon>Dikarya</taxon>
        <taxon>Basidiomycota</taxon>
        <taxon>Agaricomycotina</taxon>
        <taxon>Agaricomycetes</taxon>
        <taxon>Polyporales</taxon>
        <taxon>Cerrenaceae</taxon>
        <taxon>Cerrena</taxon>
    </lineage>
</organism>
<feature type="active site" description="Nucleophile" evidence="4">
    <location>
        <position position="180"/>
    </location>
</feature>
<feature type="domain" description="Epoxide hydrolase N-terminal" evidence="5">
    <location>
        <begin position="5"/>
        <end position="115"/>
    </location>
</feature>
<evidence type="ECO:0000313" key="7">
    <source>
        <dbReference type="Proteomes" id="UP001385951"/>
    </source>
</evidence>
<dbReference type="EMBL" id="JASBNA010000022">
    <property type="protein sequence ID" value="KAK7685017.1"/>
    <property type="molecule type" value="Genomic_DNA"/>
</dbReference>
<sequence>MSFEKPFRIAVPDSELELLRHKLLLTRFPDELENVGRLHGASLTDIKRLAQRWSSGFDWRTQEAKLNEELPQYTRDIDVDGFGTLNIHYVHKRSTVSCAIPLLFVHGWPGSFIEVRKLLPILVSTTSDHPSFHVVALSLPGFGFSEGFKQQGFRFAQYAEIANKLMLSLGYDEYVIQGGDWGYFIAKKTASMYGKTHVKAWHTNMPVSSPPGAEDVGLSESQDIIKELGYSPHFFIQSRQPQTIGYSLSDSPVGLLGWIYEKLQNWTDNYSWDDDEALTWISIYWFSHAGPTASLRIYYEVAGGTSRDFVHSVDPSKRPTGVPFGASHFPHDLGSQMPQAWTSKIGSPLVFDVYHSAGGHFAAYEQPDTLAGDLRKMFGKDGGAFGVVNGRSGY</sequence>
<dbReference type="PANTHER" id="PTHR21661:SF35">
    <property type="entry name" value="EPOXIDE HYDROLASE"/>
    <property type="match status" value="1"/>
</dbReference>
<evidence type="ECO:0000256" key="3">
    <source>
        <dbReference type="ARBA" id="ARBA00022801"/>
    </source>
</evidence>
<proteinExistence type="inferred from homology"/>
<evidence type="ECO:0000259" key="5">
    <source>
        <dbReference type="Pfam" id="PF06441"/>
    </source>
</evidence>
<comment type="similarity">
    <text evidence="1">Belongs to the peptidase S33 family.</text>
</comment>
<gene>
    <name evidence="6" type="ORF">QCA50_011852</name>
</gene>
<dbReference type="InterPro" id="IPR000639">
    <property type="entry name" value="Epox_hydrolase-like"/>
</dbReference>
<dbReference type="AlphaFoldDB" id="A0AAW0G5S7"/>
<dbReference type="GO" id="GO:0097176">
    <property type="term" value="P:epoxide metabolic process"/>
    <property type="evidence" value="ECO:0007669"/>
    <property type="project" value="TreeGrafter"/>
</dbReference>
<evidence type="ECO:0000256" key="2">
    <source>
        <dbReference type="ARBA" id="ARBA00022797"/>
    </source>
</evidence>
<reference evidence="6 7" key="1">
    <citation type="submission" date="2022-09" db="EMBL/GenBank/DDBJ databases">
        <authorList>
            <person name="Palmer J.M."/>
        </authorList>
    </citation>
    <scope>NUCLEOTIDE SEQUENCE [LARGE SCALE GENOMIC DNA]</scope>
    <source>
        <strain evidence="6 7">DSM 7382</strain>
    </source>
</reference>
<dbReference type="Pfam" id="PF06441">
    <property type="entry name" value="EHN"/>
    <property type="match status" value="1"/>
</dbReference>
<dbReference type="Gene3D" id="3.40.50.1820">
    <property type="entry name" value="alpha/beta hydrolase"/>
    <property type="match status" value="1"/>
</dbReference>
<dbReference type="GO" id="GO:0004301">
    <property type="term" value="F:epoxide hydrolase activity"/>
    <property type="evidence" value="ECO:0007669"/>
    <property type="project" value="TreeGrafter"/>
</dbReference>
<feature type="active site" description="Proton acceptor" evidence="4">
    <location>
        <position position="360"/>
    </location>
</feature>
<dbReference type="PRINTS" id="PR00412">
    <property type="entry name" value="EPOXHYDRLASE"/>
</dbReference>
<dbReference type="PIRSF" id="PIRSF001112">
    <property type="entry name" value="Epoxide_hydrolase"/>
    <property type="match status" value="1"/>
</dbReference>
<dbReference type="InterPro" id="IPR029058">
    <property type="entry name" value="AB_hydrolase_fold"/>
</dbReference>
<evidence type="ECO:0000313" key="6">
    <source>
        <dbReference type="EMBL" id="KAK7685017.1"/>
    </source>
</evidence>
<evidence type="ECO:0000256" key="1">
    <source>
        <dbReference type="ARBA" id="ARBA00010088"/>
    </source>
</evidence>
<keyword evidence="2" id="KW-0058">Aromatic hydrocarbons catabolism</keyword>
<accession>A0AAW0G5S7</accession>
<keyword evidence="7" id="KW-1185">Reference proteome</keyword>
<protein>
    <recommendedName>
        <fullName evidence="5">Epoxide hydrolase N-terminal domain-containing protein</fullName>
    </recommendedName>
</protein>
<dbReference type="PANTHER" id="PTHR21661">
    <property type="entry name" value="EPOXIDE HYDROLASE 1-RELATED"/>
    <property type="match status" value="1"/>
</dbReference>
<dbReference type="SUPFAM" id="SSF53474">
    <property type="entry name" value="alpha/beta-Hydrolases"/>
    <property type="match status" value="1"/>
</dbReference>
<name>A0AAW0G5S7_9APHY</name>
<dbReference type="InterPro" id="IPR010497">
    <property type="entry name" value="Epoxide_hydro_N"/>
</dbReference>
<keyword evidence="3" id="KW-0378">Hydrolase</keyword>
<comment type="caution">
    <text evidence="6">The sequence shown here is derived from an EMBL/GenBank/DDBJ whole genome shotgun (WGS) entry which is preliminary data.</text>
</comment>
<evidence type="ECO:0000256" key="4">
    <source>
        <dbReference type="PIRSR" id="PIRSR001112-1"/>
    </source>
</evidence>
<dbReference type="InterPro" id="IPR016292">
    <property type="entry name" value="Epoxide_hydrolase"/>
</dbReference>